<dbReference type="PANTHER" id="PTHR43158:SF2">
    <property type="entry name" value="SKFA PEPTIDE EXPORT ATP-BINDING PROTEIN SKFE"/>
    <property type="match status" value="1"/>
</dbReference>
<dbReference type="AlphaFoldDB" id="A0A316U8X7"/>
<dbReference type="RefSeq" id="XP_025348826.1">
    <property type="nucleotide sequence ID" value="XM_025490633.1"/>
</dbReference>
<evidence type="ECO:0000256" key="2">
    <source>
        <dbReference type="ARBA" id="ARBA00022840"/>
    </source>
</evidence>
<dbReference type="InterPro" id="IPR005269">
    <property type="entry name" value="LOG"/>
</dbReference>
<gene>
    <name evidence="5" type="ORF">BCV69DRAFT_257566</name>
</gene>
<name>A0A316U8X7_9BASI</name>
<dbReference type="InterPro" id="IPR027417">
    <property type="entry name" value="P-loop_NTPase"/>
</dbReference>
<dbReference type="SUPFAM" id="SSF102405">
    <property type="entry name" value="MCP/YpsA-like"/>
    <property type="match status" value="1"/>
</dbReference>
<evidence type="ECO:0000259" key="4">
    <source>
        <dbReference type="PROSITE" id="PS50893"/>
    </source>
</evidence>
<feature type="compositionally biased region" description="Polar residues" evidence="3">
    <location>
        <begin position="100"/>
        <end position="109"/>
    </location>
</feature>
<dbReference type="Pfam" id="PF03641">
    <property type="entry name" value="Lysine_decarbox"/>
    <property type="match status" value="1"/>
</dbReference>
<dbReference type="STRING" id="1684307.A0A316U8X7"/>
<evidence type="ECO:0000313" key="5">
    <source>
        <dbReference type="EMBL" id="PWN21666.1"/>
    </source>
</evidence>
<dbReference type="SMART" id="SM00382">
    <property type="entry name" value="AAA"/>
    <property type="match status" value="1"/>
</dbReference>
<feature type="compositionally biased region" description="Low complexity" evidence="3">
    <location>
        <begin position="79"/>
        <end position="94"/>
    </location>
</feature>
<dbReference type="Pfam" id="PF00005">
    <property type="entry name" value="ABC_tran"/>
    <property type="match status" value="1"/>
</dbReference>
<dbReference type="InterPro" id="IPR003593">
    <property type="entry name" value="AAA+_ATPase"/>
</dbReference>
<keyword evidence="2" id="KW-0067">ATP-binding</keyword>
<proteinExistence type="predicted"/>
<accession>A0A316U8X7</accession>
<dbReference type="InterPro" id="IPR031100">
    <property type="entry name" value="LOG_fam"/>
</dbReference>
<organism evidence="5 6">
    <name type="scientific">Pseudomicrostroma glucosiphilum</name>
    <dbReference type="NCBI Taxonomy" id="1684307"/>
    <lineage>
        <taxon>Eukaryota</taxon>
        <taxon>Fungi</taxon>
        <taxon>Dikarya</taxon>
        <taxon>Basidiomycota</taxon>
        <taxon>Ustilaginomycotina</taxon>
        <taxon>Exobasidiomycetes</taxon>
        <taxon>Microstromatales</taxon>
        <taxon>Microstromatales incertae sedis</taxon>
        <taxon>Pseudomicrostroma</taxon>
    </lineage>
</organism>
<keyword evidence="1" id="KW-0547">Nucleotide-binding</keyword>
<dbReference type="PROSITE" id="PS50893">
    <property type="entry name" value="ABC_TRANSPORTER_2"/>
    <property type="match status" value="1"/>
</dbReference>
<dbReference type="GO" id="GO:0009691">
    <property type="term" value="P:cytokinin biosynthetic process"/>
    <property type="evidence" value="ECO:0007669"/>
    <property type="project" value="InterPro"/>
</dbReference>
<dbReference type="NCBIfam" id="TIGR00730">
    <property type="entry name" value="Rossman fold protein, TIGR00730 family"/>
    <property type="match status" value="1"/>
</dbReference>
<feature type="region of interest" description="Disordered" evidence="3">
    <location>
        <begin position="529"/>
        <end position="553"/>
    </location>
</feature>
<dbReference type="PANTHER" id="PTHR43158">
    <property type="entry name" value="SKFA PEPTIDE EXPORT ATP-BINDING PROTEIN SKFE"/>
    <property type="match status" value="1"/>
</dbReference>
<dbReference type="InterPro" id="IPR003439">
    <property type="entry name" value="ABC_transporter-like_ATP-bd"/>
</dbReference>
<feature type="region of interest" description="Disordered" evidence="3">
    <location>
        <begin position="78"/>
        <end position="111"/>
    </location>
</feature>
<keyword evidence="6" id="KW-1185">Reference proteome</keyword>
<evidence type="ECO:0000313" key="6">
    <source>
        <dbReference type="Proteomes" id="UP000245942"/>
    </source>
</evidence>
<dbReference type="Gene3D" id="3.40.50.300">
    <property type="entry name" value="P-loop containing nucleotide triphosphate hydrolases"/>
    <property type="match status" value="1"/>
</dbReference>
<protein>
    <recommendedName>
        <fullName evidence="4">ABC transporter domain-containing protein</fullName>
    </recommendedName>
</protein>
<dbReference type="GeneID" id="37012367"/>
<dbReference type="Gene3D" id="3.40.50.450">
    <property type="match status" value="1"/>
</dbReference>
<dbReference type="GO" id="GO:0005524">
    <property type="term" value="F:ATP binding"/>
    <property type="evidence" value="ECO:0007669"/>
    <property type="project" value="UniProtKB-KW"/>
</dbReference>
<feature type="domain" description="ABC transporter" evidence="4">
    <location>
        <begin position="263"/>
        <end position="493"/>
    </location>
</feature>
<dbReference type="EMBL" id="KZ819324">
    <property type="protein sequence ID" value="PWN21666.1"/>
    <property type="molecule type" value="Genomic_DNA"/>
</dbReference>
<evidence type="ECO:0000256" key="3">
    <source>
        <dbReference type="SAM" id="MobiDB-lite"/>
    </source>
</evidence>
<dbReference type="Proteomes" id="UP000245942">
    <property type="component" value="Unassembled WGS sequence"/>
</dbReference>
<dbReference type="OrthoDB" id="6512918at2759"/>
<dbReference type="SUPFAM" id="SSF52540">
    <property type="entry name" value="P-loop containing nucleoside triphosphate hydrolases"/>
    <property type="match status" value="1"/>
</dbReference>
<evidence type="ECO:0000256" key="1">
    <source>
        <dbReference type="ARBA" id="ARBA00022741"/>
    </source>
</evidence>
<reference evidence="5 6" key="1">
    <citation type="journal article" date="2018" name="Mol. Biol. Evol.">
        <title>Broad Genomic Sampling Reveals a Smut Pathogenic Ancestry of the Fungal Clade Ustilaginomycotina.</title>
        <authorList>
            <person name="Kijpornyongpan T."/>
            <person name="Mondo S.J."/>
            <person name="Barry K."/>
            <person name="Sandor L."/>
            <person name="Lee J."/>
            <person name="Lipzen A."/>
            <person name="Pangilinan J."/>
            <person name="LaButti K."/>
            <person name="Hainaut M."/>
            <person name="Henrissat B."/>
            <person name="Grigoriev I.V."/>
            <person name="Spatafora J.W."/>
            <person name="Aime M.C."/>
        </authorList>
    </citation>
    <scope>NUCLEOTIDE SEQUENCE [LARGE SCALE GENOMIC DNA]</scope>
    <source>
        <strain evidence="5 6">MCA 4718</strain>
    </source>
</reference>
<dbReference type="GO" id="GO:0016887">
    <property type="term" value="F:ATP hydrolysis activity"/>
    <property type="evidence" value="ECO:0007669"/>
    <property type="project" value="InterPro"/>
</dbReference>
<sequence>MPSDTSAPSAADSVCVFCGSSPGQDPVYAEVAAQVGGAIAKEQWRLVYGGGQKGLMGTVASAALKTSGSVLGVIPSVMATSSPSGHPTTGTAPASKEGSGPNQLPSSEVAQHHRMETRVVASMHERKALMAKESQRGFVGLPGGYGTFEEVFEMVTWSQLGIHNLPIVLVDVNQFWSPLQLLVESASKNGFITPQGLQLIHFVKEEDVQNNHKGDWGAATIDAVKMMQDKLKGRQGYWKWEQSDKAASTAPSAVDFSAQPTAIKVTDLTYSFQSDLTPSLVDVNLTLPQCSRTLLIGANGAGKSTLLRLLAGKRLVSTSRDHTPVTMFGKDVFNSPPQGITYLGTEWAMNPVVRSDIVVEDFLNSVGGYRYKERRDRLLDLLDVDLQWHMHAISDGERRRVQLCMGLMTPWTVLLLDEVTVDLDVQVRSDLLEFLKEETEQRGATIVYATHIFDGLYDFPSHVVHMRLGGLVEEGQMEAETNTLRWPPASTSDLSQLLGTAPSGSEEITKDGLLLTLALKWLRQDRDIREKGEEQGKGGKKRGAKRSAEGVETDSEKFYNKYDYSQTVMR</sequence>